<dbReference type="STRING" id="946122.A0A0C2T1A8"/>
<dbReference type="Proteomes" id="UP000054549">
    <property type="component" value="Unassembled WGS sequence"/>
</dbReference>
<gene>
    <name evidence="1" type="ORF">M378DRAFT_168380</name>
</gene>
<accession>A0A0C2T1A8</accession>
<name>A0A0C2T1A8_AMAMK</name>
<dbReference type="AlphaFoldDB" id="A0A0C2T1A8"/>
<dbReference type="InParanoid" id="A0A0C2T1A8"/>
<sequence length="86" mass="9312">MNYNYVICHVAHDYTFEGTQGVNWDHHKTSIAPKDSPSIIFDIVVGGAGTFTRQGDGGYINWAYQGYVASTKDVGGATIVTFNAPP</sequence>
<protein>
    <submittedName>
        <fullName evidence="1">Uncharacterized protein</fullName>
    </submittedName>
</protein>
<evidence type="ECO:0000313" key="2">
    <source>
        <dbReference type="Proteomes" id="UP000054549"/>
    </source>
</evidence>
<organism evidence="1 2">
    <name type="scientific">Amanita muscaria (strain Koide BX008)</name>
    <dbReference type="NCBI Taxonomy" id="946122"/>
    <lineage>
        <taxon>Eukaryota</taxon>
        <taxon>Fungi</taxon>
        <taxon>Dikarya</taxon>
        <taxon>Basidiomycota</taxon>
        <taxon>Agaricomycotina</taxon>
        <taxon>Agaricomycetes</taxon>
        <taxon>Agaricomycetidae</taxon>
        <taxon>Agaricales</taxon>
        <taxon>Pluteineae</taxon>
        <taxon>Amanitaceae</taxon>
        <taxon>Amanita</taxon>
    </lineage>
</organism>
<evidence type="ECO:0000313" key="1">
    <source>
        <dbReference type="EMBL" id="KIL60239.1"/>
    </source>
</evidence>
<reference evidence="1 2" key="1">
    <citation type="submission" date="2014-04" db="EMBL/GenBank/DDBJ databases">
        <title>Evolutionary Origins and Diversification of the Mycorrhizal Mutualists.</title>
        <authorList>
            <consortium name="DOE Joint Genome Institute"/>
            <consortium name="Mycorrhizal Genomics Consortium"/>
            <person name="Kohler A."/>
            <person name="Kuo A."/>
            <person name="Nagy L.G."/>
            <person name="Floudas D."/>
            <person name="Copeland A."/>
            <person name="Barry K.W."/>
            <person name="Cichocki N."/>
            <person name="Veneault-Fourrey C."/>
            <person name="LaButti K."/>
            <person name="Lindquist E.A."/>
            <person name="Lipzen A."/>
            <person name="Lundell T."/>
            <person name="Morin E."/>
            <person name="Murat C."/>
            <person name="Riley R."/>
            <person name="Ohm R."/>
            <person name="Sun H."/>
            <person name="Tunlid A."/>
            <person name="Henrissat B."/>
            <person name="Grigoriev I.V."/>
            <person name="Hibbett D.S."/>
            <person name="Martin F."/>
        </authorList>
    </citation>
    <scope>NUCLEOTIDE SEQUENCE [LARGE SCALE GENOMIC DNA]</scope>
    <source>
        <strain evidence="1 2">Koide BX008</strain>
    </source>
</reference>
<proteinExistence type="predicted"/>
<dbReference type="OrthoDB" id="3685327at2759"/>
<dbReference type="HOGENOM" id="CLU_2497428_0_0_1"/>
<keyword evidence="2" id="KW-1185">Reference proteome</keyword>
<dbReference type="EMBL" id="KN818302">
    <property type="protein sequence ID" value="KIL60239.1"/>
    <property type="molecule type" value="Genomic_DNA"/>
</dbReference>